<reference evidence="2" key="1">
    <citation type="submission" date="2013-11" db="EMBL/GenBank/DDBJ databases">
        <authorList>
            <person name="Sternberg P."/>
            <person name="Dillman A."/>
            <person name="Macchietto M."/>
        </authorList>
    </citation>
    <scope>NUCLEOTIDE SEQUENCE</scope>
    <source>
        <strain evidence="2">ALL</strain>
    </source>
</reference>
<dbReference type="EMBL" id="AZBU02000002">
    <property type="protein sequence ID" value="TKR92277.1"/>
    <property type="molecule type" value="Genomic_DNA"/>
</dbReference>
<feature type="region of interest" description="Disordered" evidence="1">
    <location>
        <begin position="1"/>
        <end position="22"/>
    </location>
</feature>
<organism evidence="2">
    <name type="scientific">Steinernema carpocapsae</name>
    <name type="common">Entomopathogenic nematode</name>
    <dbReference type="NCBI Taxonomy" id="34508"/>
    <lineage>
        <taxon>Eukaryota</taxon>
        <taxon>Metazoa</taxon>
        <taxon>Ecdysozoa</taxon>
        <taxon>Nematoda</taxon>
        <taxon>Chromadorea</taxon>
        <taxon>Rhabditida</taxon>
        <taxon>Tylenchina</taxon>
        <taxon>Panagrolaimomorpha</taxon>
        <taxon>Strongyloidoidea</taxon>
        <taxon>Steinernematidae</taxon>
        <taxon>Steinernema</taxon>
    </lineage>
</organism>
<dbReference type="PANTHER" id="PTHR39075:SF1">
    <property type="entry name" value="FI19908P1"/>
    <property type="match status" value="1"/>
</dbReference>
<gene>
    <name evidence="2" type="ORF">L596_006963</name>
</gene>
<proteinExistence type="predicted"/>
<sequence>MAEFITPQQMPNAPVGNAGDAPIGDAADSAEYPLIHLSRSGTMAVLLKHDIILELLPENSIRIVCPSKFSVFCDGTGKTMGILHQQGKIYKTNNTINCVLDAQQYPRYGDEQRTKQIAFGRKGILFSMSHLKQAMFISSVRRPSERGLTWTRNGDHIGTIPSEQVEFPKLDHDFTLHAFYNNESASRKMRKQAAEAVKKAEYRYENDSLHMAICNAKIKQSPLGEIRVETANYFAKCCPESSVVELRCGATEFYIDNDGKALIKDGCRRAHGSKSGLVVGDGLDLAMVDQNGRIVGC</sequence>
<dbReference type="PANTHER" id="PTHR39075">
    <property type="entry name" value="FI19908P1"/>
    <property type="match status" value="1"/>
</dbReference>
<evidence type="ECO:0000256" key="1">
    <source>
        <dbReference type="SAM" id="MobiDB-lite"/>
    </source>
</evidence>
<protein>
    <submittedName>
        <fullName evidence="2">Uncharacterized protein</fullName>
    </submittedName>
</protein>
<reference evidence="2" key="2">
    <citation type="journal article" date="2015" name="Genome Biol.">
        <title>Comparative genomics of Steinernema reveals deeply conserved gene regulatory networks.</title>
        <authorList>
            <person name="Dillman A.R."/>
            <person name="Macchietto M."/>
            <person name="Porter C.F."/>
            <person name="Rogers A."/>
            <person name="Williams B."/>
            <person name="Antoshechkin I."/>
            <person name="Lee M.M."/>
            <person name="Goodwin Z."/>
            <person name="Lu X."/>
            <person name="Lewis E.E."/>
            <person name="Goodrich-Blair H."/>
            <person name="Stock S.P."/>
            <person name="Adams B.J."/>
            <person name="Sternberg P.W."/>
            <person name="Mortazavi A."/>
        </authorList>
    </citation>
    <scope>NUCLEOTIDE SEQUENCE [LARGE SCALE GENOMIC DNA]</scope>
    <source>
        <strain evidence="2">ALL</strain>
    </source>
</reference>
<evidence type="ECO:0000313" key="2">
    <source>
        <dbReference type="EMBL" id="TKR92277.1"/>
    </source>
</evidence>
<accession>A0A4U5P7L4</accession>
<feature type="compositionally biased region" description="Polar residues" evidence="1">
    <location>
        <begin position="1"/>
        <end position="11"/>
    </location>
</feature>
<reference evidence="2" key="3">
    <citation type="journal article" date="2019" name="G3 (Bethesda)">
        <title>Hybrid Assembly of the Genome of the Entomopathogenic Nematode Steinernema carpocapsae Identifies the X-Chromosome.</title>
        <authorList>
            <person name="Serra L."/>
            <person name="Macchietto M."/>
            <person name="Macias-Munoz A."/>
            <person name="McGill C.J."/>
            <person name="Rodriguez I.M."/>
            <person name="Rodriguez B."/>
            <person name="Murad R."/>
            <person name="Mortazavi A."/>
        </authorList>
    </citation>
    <scope>NUCLEOTIDE SEQUENCE</scope>
    <source>
        <strain evidence="2">ALL</strain>
    </source>
</reference>
<dbReference type="OrthoDB" id="6287170at2759"/>
<dbReference type="GO" id="GO:0005615">
    <property type="term" value="C:extracellular space"/>
    <property type="evidence" value="ECO:0007669"/>
    <property type="project" value="TreeGrafter"/>
</dbReference>
<comment type="caution">
    <text evidence="2">The sequence shown here is derived from an EMBL/GenBank/DDBJ whole genome shotgun (WGS) entry which is preliminary data.</text>
</comment>
<dbReference type="AlphaFoldDB" id="A0A4U5P7L4"/>
<name>A0A4U5P7L4_STECR</name>